<evidence type="ECO:0000259" key="2">
    <source>
        <dbReference type="Pfam" id="PF03724"/>
    </source>
</evidence>
<dbReference type="PANTHER" id="PTHR35535:SF1">
    <property type="entry name" value="HEAT SHOCK PROTEIN HSLJ"/>
    <property type="match status" value="1"/>
</dbReference>
<feature type="domain" description="DUF306" evidence="2">
    <location>
        <begin position="31"/>
        <end position="132"/>
    </location>
</feature>
<name>A0A0B1Q1D7_9HYPH</name>
<comment type="caution">
    <text evidence="3">The sequence shown here is derived from an EMBL/GenBank/DDBJ whole genome shotgun (WGS) entry which is preliminary data.</text>
</comment>
<dbReference type="OrthoDB" id="9809132at2"/>
<gene>
    <name evidence="3" type="ORF">LA66_17745</name>
</gene>
<evidence type="ECO:0000313" key="3">
    <source>
        <dbReference type="EMBL" id="KHJ53261.1"/>
    </source>
</evidence>
<evidence type="ECO:0000313" key="4">
    <source>
        <dbReference type="Proteomes" id="UP000030826"/>
    </source>
</evidence>
<reference evidence="3 4" key="1">
    <citation type="submission" date="2014-09" db="EMBL/GenBank/DDBJ databases">
        <title>Isolation and characterization of Aurantimonas altamirensis ON-56566 from clinical sample following a dog bite.</title>
        <authorList>
            <person name="Eshaghi A."/>
            <person name="Li A."/>
            <person name="Shahinas D."/>
            <person name="Bahn P."/>
            <person name="Kus J.V."/>
            <person name="Patel S.N."/>
        </authorList>
    </citation>
    <scope>NUCLEOTIDE SEQUENCE [LARGE SCALE GENOMIC DNA]</scope>
    <source>
        <strain evidence="3 4">ON-56566</strain>
    </source>
</reference>
<sequence length="139" mass="14065">MRALITAGLSAFAILASGALADEPAAMAPVGAWTVETIGDAGVLDQTEPSLIIQADGRVNGSSGCNRYSGTATLADDEMGFGALATTRMACAGAVMEQERAFLSALESVTGWREAADGRLVLLGADGTSLMVVVRGTNA</sequence>
<organism evidence="3 4">
    <name type="scientific">Aureimonas altamirensis</name>
    <dbReference type="NCBI Taxonomy" id="370622"/>
    <lineage>
        <taxon>Bacteria</taxon>
        <taxon>Pseudomonadati</taxon>
        <taxon>Pseudomonadota</taxon>
        <taxon>Alphaproteobacteria</taxon>
        <taxon>Hyphomicrobiales</taxon>
        <taxon>Aurantimonadaceae</taxon>
        <taxon>Aureimonas</taxon>
    </lineage>
</organism>
<dbReference type="InterPro" id="IPR053147">
    <property type="entry name" value="Hsp_HslJ-like"/>
</dbReference>
<proteinExistence type="predicted"/>
<dbReference type="Gene3D" id="2.40.128.270">
    <property type="match status" value="1"/>
</dbReference>
<dbReference type="Pfam" id="PF03724">
    <property type="entry name" value="META"/>
    <property type="match status" value="1"/>
</dbReference>
<dbReference type="EMBL" id="JRFJ01000006">
    <property type="protein sequence ID" value="KHJ53261.1"/>
    <property type="molecule type" value="Genomic_DNA"/>
</dbReference>
<dbReference type="RefSeq" id="WP_039195384.1">
    <property type="nucleotide sequence ID" value="NZ_JRFJ01000006.1"/>
</dbReference>
<dbReference type="STRING" id="370622.LA66_17745"/>
<feature type="signal peptide" evidence="1">
    <location>
        <begin position="1"/>
        <end position="21"/>
    </location>
</feature>
<dbReference type="InterPro" id="IPR005184">
    <property type="entry name" value="DUF306_Meta_HslJ"/>
</dbReference>
<accession>A0A0B1Q1D7</accession>
<dbReference type="Proteomes" id="UP000030826">
    <property type="component" value="Unassembled WGS sequence"/>
</dbReference>
<protein>
    <recommendedName>
        <fullName evidence="2">DUF306 domain-containing protein</fullName>
    </recommendedName>
</protein>
<dbReference type="PANTHER" id="PTHR35535">
    <property type="entry name" value="HEAT SHOCK PROTEIN HSLJ"/>
    <property type="match status" value="1"/>
</dbReference>
<keyword evidence="1" id="KW-0732">Signal</keyword>
<feature type="chain" id="PRO_5002060139" description="DUF306 domain-containing protein" evidence="1">
    <location>
        <begin position="22"/>
        <end position="139"/>
    </location>
</feature>
<dbReference type="InterPro" id="IPR038670">
    <property type="entry name" value="HslJ-like_sf"/>
</dbReference>
<dbReference type="AlphaFoldDB" id="A0A0B1Q1D7"/>
<evidence type="ECO:0000256" key="1">
    <source>
        <dbReference type="SAM" id="SignalP"/>
    </source>
</evidence>